<protein>
    <submittedName>
        <fullName evidence="2">KilA-N domain-containing protein</fullName>
    </submittedName>
</protein>
<dbReference type="RefSeq" id="WP_382430716.1">
    <property type="nucleotide sequence ID" value="NZ_JBHSHJ010000003.1"/>
</dbReference>
<accession>A0ABV9QCK0</accession>
<dbReference type="SMART" id="SM01252">
    <property type="entry name" value="KilA-N"/>
    <property type="match status" value="1"/>
</dbReference>
<evidence type="ECO:0000313" key="2">
    <source>
        <dbReference type="EMBL" id="MFC4788362.1"/>
    </source>
</evidence>
<gene>
    <name evidence="2" type="ORF">ACFO6X_05110</name>
</gene>
<dbReference type="InterPro" id="IPR017880">
    <property type="entry name" value="KilA_N"/>
</dbReference>
<name>A0ABV9QCK0_9BURK</name>
<dbReference type="Proteomes" id="UP001596001">
    <property type="component" value="Unassembled WGS sequence"/>
</dbReference>
<dbReference type="Pfam" id="PF04383">
    <property type="entry name" value="KilA-N"/>
    <property type="match status" value="1"/>
</dbReference>
<dbReference type="PROSITE" id="PS51301">
    <property type="entry name" value="KILA_N"/>
    <property type="match status" value="1"/>
</dbReference>
<dbReference type="InterPro" id="IPR018004">
    <property type="entry name" value="KilA/APSES_HTH"/>
</dbReference>
<evidence type="ECO:0000259" key="1">
    <source>
        <dbReference type="PROSITE" id="PS51301"/>
    </source>
</evidence>
<sequence length="307" mass="33380">MSNSTPALTIGGATVRRVGDLFSLNDLHKAAGGEAKHKPSEWLRNQQAQDLLEEIQKAGIPAITSKPKVGTYASRELVIAYAAWISAAFHLKVIRVFLDATAPTPAQRPYDPAIDYTRISPAQAQDIKELVHQVVDSGVQTFGETWNRLHHKFRVNSYLELPATKYDEVCAYLRGKLPDGYANSVVFDTGAPMPPVLDLQRIHAAMQTATQAGAQVQQAVFESVLAGNDEWKFGRWLLSFVTDSKLAAPAVIQRVGHDEFVTSTRQLIDCINDPGFLLSNTELAGLAQACTNRLARRLGGGAGSMAA</sequence>
<evidence type="ECO:0000313" key="3">
    <source>
        <dbReference type="Proteomes" id="UP001596001"/>
    </source>
</evidence>
<organism evidence="2 3">
    <name type="scientific">Giesbergeria sinuosa</name>
    <dbReference type="NCBI Taxonomy" id="80883"/>
    <lineage>
        <taxon>Bacteria</taxon>
        <taxon>Pseudomonadati</taxon>
        <taxon>Pseudomonadota</taxon>
        <taxon>Betaproteobacteria</taxon>
        <taxon>Burkholderiales</taxon>
        <taxon>Comamonadaceae</taxon>
        <taxon>Giesbergeria</taxon>
    </lineage>
</organism>
<comment type="caution">
    <text evidence="2">The sequence shown here is derived from an EMBL/GenBank/DDBJ whole genome shotgun (WGS) entry which is preliminary data.</text>
</comment>
<feature type="domain" description="KilA-N" evidence="1">
    <location>
        <begin position="2"/>
        <end position="100"/>
    </location>
</feature>
<reference evidence="3" key="1">
    <citation type="journal article" date="2019" name="Int. J. Syst. Evol. Microbiol.">
        <title>The Global Catalogue of Microorganisms (GCM) 10K type strain sequencing project: providing services to taxonomists for standard genome sequencing and annotation.</title>
        <authorList>
            <consortium name="The Broad Institute Genomics Platform"/>
            <consortium name="The Broad Institute Genome Sequencing Center for Infectious Disease"/>
            <person name="Wu L."/>
            <person name="Ma J."/>
        </authorList>
    </citation>
    <scope>NUCLEOTIDE SEQUENCE [LARGE SCALE GENOMIC DNA]</scope>
    <source>
        <strain evidence="3">CCUG 49452</strain>
    </source>
</reference>
<proteinExistence type="predicted"/>
<dbReference type="EMBL" id="JBHSHJ010000003">
    <property type="protein sequence ID" value="MFC4788362.1"/>
    <property type="molecule type" value="Genomic_DNA"/>
</dbReference>
<keyword evidence="3" id="KW-1185">Reference proteome</keyword>